<reference evidence="2" key="2">
    <citation type="submission" date="2014-07" db="EMBL/GenBank/DDBJ databases">
        <authorList>
            <person name="Hull J."/>
        </authorList>
    </citation>
    <scope>NUCLEOTIDE SEQUENCE</scope>
</reference>
<dbReference type="SUPFAM" id="SSF53098">
    <property type="entry name" value="Ribonuclease H-like"/>
    <property type="match status" value="1"/>
</dbReference>
<proteinExistence type="predicted"/>
<name>A0A0A9WVW6_LYGHE</name>
<dbReference type="InterPro" id="IPR012337">
    <property type="entry name" value="RNaseH-like_sf"/>
</dbReference>
<accession>A0A0A9WVW6</accession>
<feature type="domain" description="HAT C-terminal dimerisation" evidence="1">
    <location>
        <begin position="17"/>
        <end position="75"/>
    </location>
</feature>
<evidence type="ECO:0000313" key="2">
    <source>
        <dbReference type="EMBL" id="JAG10623.1"/>
    </source>
</evidence>
<evidence type="ECO:0000259" key="1">
    <source>
        <dbReference type="Pfam" id="PF05699"/>
    </source>
</evidence>
<dbReference type="AlphaFoldDB" id="A0A0A9WVW6"/>
<feature type="non-terminal residue" evidence="2">
    <location>
        <position position="1"/>
    </location>
</feature>
<sequence>SQKKTTEQRWLTDFENLRKNEIKVPNLKMFLEFVLSLPGTNASVERAFSLINNFWTSEKSQMSIECVKALLIIQMNCNLSCVEMYDKVRKNKTLLKALASTEKYDWNKSQ</sequence>
<organism evidence="2">
    <name type="scientific">Lygus hesperus</name>
    <name type="common">Western plant bug</name>
    <dbReference type="NCBI Taxonomy" id="30085"/>
    <lineage>
        <taxon>Eukaryota</taxon>
        <taxon>Metazoa</taxon>
        <taxon>Ecdysozoa</taxon>
        <taxon>Arthropoda</taxon>
        <taxon>Hexapoda</taxon>
        <taxon>Insecta</taxon>
        <taxon>Pterygota</taxon>
        <taxon>Neoptera</taxon>
        <taxon>Paraneoptera</taxon>
        <taxon>Hemiptera</taxon>
        <taxon>Heteroptera</taxon>
        <taxon>Panheteroptera</taxon>
        <taxon>Cimicomorpha</taxon>
        <taxon>Miridae</taxon>
        <taxon>Mirini</taxon>
        <taxon>Lygus</taxon>
    </lineage>
</organism>
<dbReference type="Pfam" id="PF05699">
    <property type="entry name" value="Dimer_Tnp_hAT"/>
    <property type="match status" value="1"/>
</dbReference>
<gene>
    <name evidence="2" type="primary">KIF15_1</name>
    <name evidence="2" type="ORF">CM83_4041</name>
</gene>
<dbReference type="EMBL" id="GBHO01032981">
    <property type="protein sequence ID" value="JAG10623.1"/>
    <property type="molecule type" value="Transcribed_RNA"/>
</dbReference>
<dbReference type="GO" id="GO:0046983">
    <property type="term" value="F:protein dimerization activity"/>
    <property type="evidence" value="ECO:0007669"/>
    <property type="project" value="InterPro"/>
</dbReference>
<dbReference type="InterPro" id="IPR008906">
    <property type="entry name" value="HATC_C_dom"/>
</dbReference>
<feature type="non-terminal residue" evidence="2">
    <location>
        <position position="110"/>
    </location>
</feature>
<reference evidence="2" key="1">
    <citation type="journal article" date="2014" name="PLoS ONE">
        <title>Transcriptome-Based Identification of ABC Transporters in the Western Tarnished Plant Bug Lygus hesperus.</title>
        <authorList>
            <person name="Hull J.J."/>
            <person name="Chaney K."/>
            <person name="Geib S.M."/>
            <person name="Fabrick J.A."/>
            <person name="Brent C.S."/>
            <person name="Walsh D."/>
            <person name="Lavine L.C."/>
        </authorList>
    </citation>
    <scope>NUCLEOTIDE SEQUENCE</scope>
</reference>
<protein>
    <submittedName>
        <fullName evidence="2">Kinesin-like protein KIF15</fullName>
    </submittedName>
</protein>